<gene>
    <name evidence="4" type="ORF">GCM10025867_35480</name>
</gene>
<accession>A0ABN6Y1S9</accession>
<evidence type="ECO:0000256" key="1">
    <source>
        <dbReference type="ARBA" id="ARBA00023002"/>
    </source>
</evidence>
<dbReference type="PANTHER" id="PTHR30137:SF8">
    <property type="entry name" value="BLR5498 PROTEIN"/>
    <property type="match status" value="1"/>
</dbReference>
<organism evidence="4 5">
    <name type="scientific">Frondihabitans sucicola</name>
    <dbReference type="NCBI Taxonomy" id="1268041"/>
    <lineage>
        <taxon>Bacteria</taxon>
        <taxon>Bacillati</taxon>
        <taxon>Actinomycetota</taxon>
        <taxon>Actinomycetes</taxon>
        <taxon>Micrococcales</taxon>
        <taxon>Microbacteriaceae</taxon>
        <taxon>Frondihabitans</taxon>
    </lineage>
</organism>
<keyword evidence="2" id="KW-0503">Monooxygenase</keyword>
<dbReference type="Pfam" id="PF00296">
    <property type="entry name" value="Bac_luciferase"/>
    <property type="match status" value="1"/>
</dbReference>
<dbReference type="RefSeq" id="WP_286344092.1">
    <property type="nucleotide sequence ID" value="NZ_AP027732.1"/>
</dbReference>
<dbReference type="Gene3D" id="3.20.20.30">
    <property type="entry name" value="Luciferase-like domain"/>
    <property type="match status" value="1"/>
</dbReference>
<dbReference type="EMBL" id="AP027732">
    <property type="protein sequence ID" value="BDZ51307.1"/>
    <property type="molecule type" value="Genomic_DNA"/>
</dbReference>
<protein>
    <submittedName>
        <fullName evidence="4">Luciferase-like monooxygenase</fullName>
    </submittedName>
</protein>
<evidence type="ECO:0000313" key="4">
    <source>
        <dbReference type="EMBL" id="BDZ51307.1"/>
    </source>
</evidence>
<dbReference type="InterPro" id="IPR036661">
    <property type="entry name" value="Luciferase-like_sf"/>
</dbReference>
<name>A0ABN6Y1S9_9MICO</name>
<keyword evidence="5" id="KW-1185">Reference proteome</keyword>
<reference evidence="5" key="1">
    <citation type="journal article" date="2019" name="Int. J. Syst. Evol. Microbiol.">
        <title>The Global Catalogue of Microorganisms (GCM) 10K type strain sequencing project: providing services to taxonomists for standard genome sequencing and annotation.</title>
        <authorList>
            <consortium name="The Broad Institute Genomics Platform"/>
            <consortium name="The Broad Institute Genome Sequencing Center for Infectious Disease"/>
            <person name="Wu L."/>
            <person name="Ma J."/>
        </authorList>
    </citation>
    <scope>NUCLEOTIDE SEQUENCE [LARGE SCALE GENOMIC DNA]</scope>
    <source>
        <strain evidence="5">NBRC 108728</strain>
    </source>
</reference>
<keyword evidence="1" id="KW-0560">Oxidoreductase</keyword>
<dbReference type="SUPFAM" id="SSF51679">
    <property type="entry name" value="Bacterial luciferase-like"/>
    <property type="match status" value="1"/>
</dbReference>
<evidence type="ECO:0000313" key="5">
    <source>
        <dbReference type="Proteomes" id="UP001321486"/>
    </source>
</evidence>
<dbReference type="PANTHER" id="PTHR30137">
    <property type="entry name" value="LUCIFERASE-LIKE MONOOXYGENASE"/>
    <property type="match status" value="1"/>
</dbReference>
<sequence length="379" mass="41540">MVKFVGLDLIANAPDGSGRTTSTTDRLTEVIDNAVLFEELGFDGFAVGERHHAPFLSSAPPVVLSHIAAVTSRIRLFTGVTLLSVLDPVRVAEDYATLDHLSGGRLELIIGKGNGPEQAELFGIGRLEAWDTIRENYLLLRRLWSDEKVTWEPPAGVPSIRHTPLHEAQVFPRPLQDTIRIWHGSASSERSVELAAEAGDPVFSANGFNPVGKYSALTDHYRAKWAEHGRDPEQALVGAGHIALVVARNSQDAIEAYRPTYERLAERLRQDAHGQLPGSFTLYDDYDDYLARGSALIGSPQQVIDKVLRYNEAFGNTLINVSGQRGDLDQSAFVHSLELFQSDVAPTLRRAIPSPPWPDPVVPIERRHATAPTARAAAV</sequence>
<dbReference type="Proteomes" id="UP001321486">
    <property type="component" value="Chromosome"/>
</dbReference>
<proteinExistence type="predicted"/>
<feature type="domain" description="Luciferase-like" evidence="3">
    <location>
        <begin position="18"/>
        <end position="315"/>
    </location>
</feature>
<dbReference type="InterPro" id="IPR011251">
    <property type="entry name" value="Luciferase-like_dom"/>
</dbReference>
<evidence type="ECO:0000259" key="3">
    <source>
        <dbReference type="Pfam" id="PF00296"/>
    </source>
</evidence>
<dbReference type="InterPro" id="IPR050766">
    <property type="entry name" value="Bact_Lucif_Oxidored"/>
</dbReference>
<evidence type="ECO:0000256" key="2">
    <source>
        <dbReference type="ARBA" id="ARBA00023033"/>
    </source>
</evidence>